<proteinExistence type="predicted"/>
<organism evidence="2 5">
    <name type="scientific">Mycobacterium persicum</name>
    <dbReference type="NCBI Taxonomy" id="1487726"/>
    <lineage>
        <taxon>Bacteria</taxon>
        <taxon>Bacillati</taxon>
        <taxon>Actinomycetota</taxon>
        <taxon>Actinomycetes</taxon>
        <taxon>Mycobacteriales</taxon>
        <taxon>Mycobacteriaceae</taxon>
        <taxon>Mycobacterium</taxon>
    </lineage>
</organism>
<evidence type="ECO:0000313" key="3">
    <source>
        <dbReference type="EMBL" id="VAZ93584.1"/>
    </source>
</evidence>
<protein>
    <recommendedName>
        <fullName evidence="1">Lipocalin-like domain-containing protein</fullName>
    </recommendedName>
</protein>
<dbReference type="AlphaFoldDB" id="A0AB38UTK8"/>
<evidence type="ECO:0000259" key="1">
    <source>
        <dbReference type="Pfam" id="PF13924"/>
    </source>
</evidence>
<accession>A0AB38UTK8</accession>
<reference evidence="4 5" key="1">
    <citation type="submission" date="2018-09" db="EMBL/GenBank/DDBJ databases">
        <authorList>
            <person name="Tagini F."/>
        </authorList>
    </citation>
    <scope>NUCLEOTIDE SEQUENCE [LARGE SCALE GENOMIC DNA]</scope>
    <source>
        <strain evidence="3 4">MK4</strain>
        <strain evidence="2 5">MK42</strain>
    </source>
</reference>
<evidence type="ECO:0000313" key="5">
    <source>
        <dbReference type="Proteomes" id="UP000279331"/>
    </source>
</evidence>
<dbReference type="EMBL" id="UPHL01000065">
    <property type="protein sequence ID" value="VAZ83835.1"/>
    <property type="molecule type" value="Genomic_DNA"/>
</dbReference>
<dbReference type="Proteomes" id="UP000271464">
    <property type="component" value="Unassembled WGS sequence"/>
</dbReference>
<feature type="domain" description="Lipocalin-like" evidence="1">
    <location>
        <begin position="20"/>
        <end position="157"/>
    </location>
</feature>
<evidence type="ECO:0000313" key="2">
    <source>
        <dbReference type="EMBL" id="VAZ83835.1"/>
    </source>
</evidence>
<dbReference type="Proteomes" id="UP000279331">
    <property type="component" value="Unassembled WGS sequence"/>
</dbReference>
<dbReference type="Pfam" id="PF13924">
    <property type="entry name" value="Lipocalin_5"/>
    <property type="match status" value="1"/>
</dbReference>
<dbReference type="EMBL" id="UPHM01000056">
    <property type="protein sequence ID" value="VAZ93584.1"/>
    <property type="molecule type" value="Genomic_DNA"/>
</dbReference>
<gene>
    <name evidence="2" type="ORF">LAUMK42_02653</name>
    <name evidence="3" type="ORF">LAUMK4_02504</name>
</gene>
<sequence length="165" mass="18078">MVGNGWKWLEMVKALRDKLVGAWELVSYVERDSLDGPVRYPHGADAQGLIIYTPDGYMSAQIQSSGRPDYDRPVAGGGTTEQAAAAALGYLAYSGRYFVDEATGDIRHEAKLSLVPNYLGQFHLRHSDLDGDKLTLSSELTLPDGRTVYSSLVWKRAERAGSQVA</sequence>
<comment type="caution">
    <text evidence="2">The sequence shown here is derived from an EMBL/GenBank/DDBJ whole genome shotgun (WGS) entry which is preliminary data.</text>
</comment>
<dbReference type="InterPro" id="IPR024311">
    <property type="entry name" value="Lipocalin-like"/>
</dbReference>
<keyword evidence="4" id="KW-1185">Reference proteome</keyword>
<name>A0AB38UTK8_9MYCO</name>
<evidence type="ECO:0000313" key="4">
    <source>
        <dbReference type="Proteomes" id="UP000271464"/>
    </source>
</evidence>